<dbReference type="InterPro" id="IPR045246">
    <property type="entry name" value="Piwi_ago-like"/>
</dbReference>
<sequence length="894" mass="100806">MASSSGSKVGVEGSIPQSMTSRAPTYHLMARPAFGAEGRRIRLFANHFDVKLTMPDAVFYQYTITVTPHDVRDKNAAQSKVYGRKIVNRLFEIYSEELKNKRFVYDGERSLITIGPLPQNNFELTVVLEDSSARATAGGAGDGSAVGGDQKRSKRSGFMKTFTVAIKFVAVFPMRSIALALRGSEREDGQSALRVLDIILKQRQAERGYLVLRNCYFDGNHTHLVDVGGGVCGGRGFHSSFRTTNGGLSLNIDVSTTIIVKSGPVLEFLLANQNIQDPRRIDWEKAKRKLKNMKIKTIHNKREYKITGMSKLPCDMQTFSMKERNSKGETRTVEMTVYNFFQNIRKITLTRSASLPCLDVGKPQRPIYLPIELCHLLSLQRYTKGLSSQQGALLAERCRQTPHERMRLIADSLNDNRYDKDPLLNACGVSIDKRMTKLTGRVLNCPVLKAGNMEDCIPRNGRWNFVHKTLLEPCELLHDQWAIVNFSGRCDLRHLSRELIKCARNRGSNIEEPSVFLEEDREWMRSDPIVRVEKMFKKIEAKFTGPPRFILCVLPEKKTCDIYGPWKRKSLYQFGIVTQCIVPPKNIRDHYLTNVLLKINSKLSGINSLLSVECKRSIPLISQTPTMILAMDVSHGPPGSSFPSVAAVVGSRHWPLISRYRASVRIQSPKLEMIDSLYKPGENGDEGMLRDLLLDFYKTNGGMKPAQMIIFRDGVSESQFMEVLTVELNQIIKAPLLFQVFEHLGDTTMPKFTVIVAQKQHHTRFFLADSPENVPPGTVVDTTVVHPRNYDFYMYAHGGILGTSRPIHYNVLLDEIGFKPDDLQKLVHALSYVYQRSTSAVSMVAPVCYAHLAARQLSQCFDLSETSGDELPIRAGVPQLPELHEKVRSSMFFC</sequence>
<keyword evidence="2" id="KW-0943">RNA-mediated gene silencing</keyword>
<dbReference type="SMART" id="SM00949">
    <property type="entry name" value="PAZ"/>
    <property type="match status" value="1"/>
</dbReference>
<dbReference type="PROSITE" id="PS50821">
    <property type="entry name" value="PAZ"/>
    <property type="match status" value="1"/>
</dbReference>
<dbReference type="SMART" id="SM01163">
    <property type="entry name" value="DUF1785"/>
    <property type="match status" value="1"/>
</dbReference>
<dbReference type="AlphaFoldDB" id="A0A8D6ZWI8"/>
<evidence type="ECO:0000256" key="2">
    <source>
        <dbReference type="ARBA" id="ARBA00023158"/>
    </source>
</evidence>
<dbReference type="Pfam" id="PF16486">
    <property type="entry name" value="ArgoN"/>
    <property type="match status" value="1"/>
</dbReference>
<accession>A0A8D6ZWI8</accession>
<dbReference type="Pfam" id="PF02170">
    <property type="entry name" value="PAZ"/>
    <property type="match status" value="1"/>
</dbReference>
<dbReference type="Pfam" id="PF08699">
    <property type="entry name" value="ArgoL1"/>
    <property type="match status" value="1"/>
</dbReference>
<feature type="domain" description="Piwi" evidence="4">
    <location>
        <begin position="549"/>
        <end position="862"/>
    </location>
</feature>
<dbReference type="SUPFAM" id="SSF53098">
    <property type="entry name" value="Ribonuclease H-like"/>
    <property type="match status" value="1"/>
</dbReference>
<proteinExistence type="inferred from homology"/>
<dbReference type="InterPro" id="IPR032472">
    <property type="entry name" value="ArgoL2"/>
</dbReference>
<dbReference type="InterPro" id="IPR036085">
    <property type="entry name" value="PAZ_dom_sf"/>
</dbReference>
<dbReference type="InterPro" id="IPR014811">
    <property type="entry name" value="ArgoL1"/>
</dbReference>
<dbReference type="Gene3D" id="3.30.420.10">
    <property type="entry name" value="Ribonuclease H-like superfamily/Ribonuclease H"/>
    <property type="match status" value="1"/>
</dbReference>
<name>A0A8D6ZWI8_MUSAM</name>
<dbReference type="EMBL" id="HG996474">
    <property type="protein sequence ID" value="CAG1836746.1"/>
    <property type="molecule type" value="Genomic_DNA"/>
</dbReference>
<reference evidence="5" key="1">
    <citation type="submission" date="2021-03" db="EMBL/GenBank/DDBJ databases">
        <authorList>
            <consortium name="Genoscope - CEA"/>
            <person name="William W."/>
        </authorList>
    </citation>
    <scope>NUCLEOTIDE SEQUENCE</scope>
    <source>
        <strain evidence="5">Doubled-haploid Pahang</strain>
    </source>
</reference>
<dbReference type="GO" id="GO:0003723">
    <property type="term" value="F:RNA binding"/>
    <property type="evidence" value="ECO:0007669"/>
    <property type="project" value="InterPro"/>
</dbReference>
<dbReference type="CDD" id="cd02846">
    <property type="entry name" value="PAZ_argonaute_like"/>
    <property type="match status" value="1"/>
</dbReference>
<evidence type="ECO:0000313" key="5">
    <source>
        <dbReference type="EMBL" id="CAG1836746.1"/>
    </source>
</evidence>
<organism evidence="5">
    <name type="scientific">Musa acuminata subsp. malaccensis</name>
    <name type="common">Wild banana</name>
    <name type="synonym">Musa malaccensis</name>
    <dbReference type="NCBI Taxonomy" id="214687"/>
    <lineage>
        <taxon>Eukaryota</taxon>
        <taxon>Viridiplantae</taxon>
        <taxon>Streptophyta</taxon>
        <taxon>Embryophyta</taxon>
        <taxon>Tracheophyta</taxon>
        <taxon>Spermatophyta</taxon>
        <taxon>Magnoliopsida</taxon>
        <taxon>Liliopsida</taxon>
        <taxon>Zingiberales</taxon>
        <taxon>Musaceae</taxon>
        <taxon>Musa</taxon>
    </lineage>
</organism>
<dbReference type="InterPro" id="IPR003100">
    <property type="entry name" value="PAZ_dom"/>
</dbReference>
<dbReference type="CDD" id="cd04657">
    <property type="entry name" value="Piwi_ago-like"/>
    <property type="match status" value="1"/>
</dbReference>
<evidence type="ECO:0000259" key="4">
    <source>
        <dbReference type="PROSITE" id="PS50822"/>
    </source>
</evidence>
<evidence type="ECO:0000259" key="3">
    <source>
        <dbReference type="PROSITE" id="PS50821"/>
    </source>
</evidence>
<dbReference type="Pfam" id="PF02171">
    <property type="entry name" value="Piwi"/>
    <property type="match status" value="1"/>
</dbReference>
<comment type="similarity">
    <text evidence="1">Belongs to the argonaute family. Ago subfamily.</text>
</comment>
<feature type="domain" description="PAZ" evidence="3">
    <location>
        <begin position="264"/>
        <end position="378"/>
    </location>
</feature>
<gene>
    <name evidence="5" type="ORF">GSMUA_247150.1</name>
</gene>
<dbReference type="InterPro" id="IPR032474">
    <property type="entry name" value="Argonaute_N"/>
</dbReference>
<dbReference type="InterPro" id="IPR012337">
    <property type="entry name" value="RNaseH-like_sf"/>
</dbReference>
<protein>
    <submittedName>
        <fullName evidence="5">(wild Malaysian banana) hypothetical protein</fullName>
    </submittedName>
</protein>
<evidence type="ECO:0000256" key="1">
    <source>
        <dbReference type="ARBA" id="ARBA00008201"/>
    </source>
</evidence>
<dbReference type="Pfam" id="PF16488">
    <property type="entry name" value="ArgoL2"/>
    <property type="match status" value="1"/>
</dbReference>
<dbReference type="SMART" id="SM00950">
    <property type="entry name" value="Piwi"/>
    <property type="match status" value="1"/>
</dbReference>
<dbReference type="GO" id="GO:0031047">
    <property type="term" value="P:regulatory ncRNA-mediated gene silencing"/>
    <property type="evidence" value="ECO:0007669"/>
    <property type="project" value="UniProtKB-KW"/>
</dbReference>
<dbReference type="InterPro" id="IPR003165">
    <property type="entry name" value="Piwi"/>
</dbReference>
<dbReference type="FunFam" id="3.30.420.10:FF:000091">
    <property type="entry name" value="Protein argonaute 3"/>
    <property type="match status" value="1"/>
</dbReference>
<dbReference type="PROSITE" id="PS50822">
    <property type="entry name" value="PIWI"/>
    <property type="match status" value="1"/>
</dbReference>
<dbReference type="Gene3D" id="2.170.260.10">
    <property type="entry name" value="paz domain"/>
    <property type="match status" value="1"/>
</dbReference>
<dbReference type="InterPro" id="IPR036397">
    <property type="entry name" value="RNaseH_sf"/>
</dbReference>
<dbReference type="Gene3D" id="3.40.50.2300">
    <property type="match status" value="1"/>
</dbReference>
<dbReference type="PANTHER" id="PTHR22891">
    <property type="entry name" value="EUKARYOTIC TRANSLATION INITIATION FACTOR 2C"/>
    <property type="match status" value="1"/>
</dbReference>
<dbReference type="SUPFAM" id="SSF101690">
    <property type="entry name" value="PAZ domain"/>
    <property type="match status" value="1"/>
</dbReference>